<dbReference type="CDD" id="cd16936">
    <property type="entry name" value="HATPase_RsbW-like"/>
    <property type="match status" value="1"/>
</dbReference>
<evidence type="ECO:0000313" key="5">
    <source>
        <dbReference type="Proteomes" id="UP000516052"/>
    </source>
</evidence>
<dbReference type="GO" id="GO:0004674">
    <property type="term" value="F:protein serine/threonine kinase activity"/>
    <property type="evidence" value="ECO:0007669"/>
    <property type="project" value="UniProtKB-KW"/>
</dbReference>
<dbReference type="EMBL" id="CP060828">
    <property type="protein sequence ID" value="QNP75582.1"/>
    <property type="molecule type" value="Genomic_DNA"/>
</dbReference>
<keyword evidence="5" id="KW-1185">Reference proteome</keyword>
<organism evidence="4 5">
    <name type="scientific">Streptomyces roseirectus</name>
    <dbReference type="NCBI Taxonomy" id="2768066"/>
    <lineage>
        <taxon>Bacteria</taxon>
        <taxon>Bacillati</taxon>
        <taxon>Actinomycetota</taxon>
        <taxon>Actinomycetes</taxon>
        <taxon>Kitasatosporales</taxon>
        <taxon>Streptomycetaceae</taxon>
        <taxon>Streptomyces</taxon>
    </lineage>
</organism>
<name>A0A7H0IS16_9ACTN</name>
<dbReference type="Pfam" id="PF13581">
    <property type="entry name" value="HATPase_c_2"/>
    <property type="match status" value="1"/>
</dbReference>
<gene>
    <name evidence="4" type="ORF">IAG44_04700</name>
</gene>
<dbReference type="InterPro" id="IPR050267">
    <property type="entry name" value="Anti-sigma-factor_SerPK"/>
</dbReference>
<keyword evidence="1" id="KW-0418">Kinase</keyword>
<keyword evidence="1" id="KW-0808">Transferase</keyword>
<dbReference type="AlphaFoldDB" id="A0A7H0IS16"/>
<feature type="region of interest" description="Disordered" evidence="2">
    <location>
        <begin position="172"/>
        <end position="194"/>
    </location>
</feature>
<protein>
    <submittedName>
        <fullName evidence="4">ATP-binding protein</fullName>
    </submittedName>
</protein>
<feature type="domain" description="Histidine kinase/HSP90-like ATPase" evidence="3">
    <location>
        <begin position="24"/>
        <end position="125"/>
    </location>
</feature>
<dbReference type="Proteomes" id="UP000516052">
    <property type="component" value="Chromosome"/>
</dbReference>
<evidence type="ECO:0000259" key="3">
    <source>
        <dbReference type="Pfam" id="PF13581"/>
    </source>
</evidence>
<evidence type="ECO:0000313" key="4">
    <source>
        <dbReference type="EMBL" id="QNP75582.1"/>
    </source>
</evidence>
<keyword evidence="4" id="KW-0067">ATP-binding</keyword>
<evidence type="ECO:0000256" key="1">
    <source>
        <dbReference type="ARBA" id="ARBA00022527"/>
    </source>
</evidence>
<keyword evidence="4" id="KW-0547">Nucleotide-binding</keyword>
<dbReference type="InterPro" id="IPR036890">
    <property type="entry name" value="HATPase_C_sf"/>
</dbReference>
<dbReference type="PANTHER" id="PTHR35526">
    <property type="entry name" value="ANTI-SIGMA-F FACTOR RSBW-RELATED"/>
    <property type="match status" value="1"/>
</dbReference>
<dbReference type="InterPro" id="IPR003594">
    <property type="entry name" value="HATPase_dom"/>
</dbReference>
<dbReference type="GO" id="GO:0005524">
    <property type="term" value="F:ATP binding"/>
    <property type="evidence" value="ECO:0007669"/>
    <property type="project" value="UniProtKB-KW"/>
</dbReference>
<feature type="compositionally biased region" description="Basic and acidic residues" evidence="2">
    <location>
        <begin position="182"/>
        <end position="194"/>
    </location>
</feature>
<keyword evidence="1" id="KW-0723">Serine/threonine-protein kinase</keyword>
<dbReference type="Gene3D" id="3.30.565.10">
    <property type="entry name" value="Histidine kinase-like ATPase, C-terminal domain"/>
    <property type="match status" value="1"/>
</dbReference>
<dbReference type="KEGG" id="sroi:IAG44_04700"/>
<dbReference type="SUPFAM" id="SSF55874">
    <property type="entry name" value="ATPase domain of HSP90 chaperone/DNA topoisomerase II/histidine kinase"/>
    <property type="match status" value="1"/>
</dbReference>
<sequence length="194" mass="20720">MSSRRAAVLEGGSTSNEGCVIRRQAASQLTEWELTHLAETACLLLSELLTNAVKASSSKTERVTAQLSCNESTLKVAVSDTADERPQLSVPPLEQEGGRGLLIVTMLSKEWGTRPNATGPGKTVWCTLTLPPSNSGPHTAQARDDARPVSDFGLSQAVSRLAHLRVRNHAPPVHARVGLPRPAERTASADRRSA</sequence>
<dbReference type="PANTHER" id="PTHR35526:SF3">
    <property type="entry name" value="ANTI-SIGMA-F FACTOR RSBW"/>
    <property type="match status" value="1"/>
</dbReference>
<evidence type="ECO:0000256" key="2">
    <source>
        <dbReference type="SAM" id="MobiDB-lite"/>
    </source>
</evidence>
<accession>A0A7H0IS16</accession>
<reference evidence="4 5" key="1">
    <citation type="submission" date="2020-08" db="EMBL/GenBank/DDBJ databases">
        <title>A novel species.</title>
        <authorList>
            <person name="Gao J."/>
        </authorList>
    </citation>
    <scope>NUCLEOTIDE SEQUENCE [LARGE SCALE GENOMIC DNA]</scope>
    <source>
        <strain evidence="4 5">CRXT-G-22</strain>
    </source>
</reference>
<proteinExistence type="predicted"/>